<accession>A0A168QY33</accession>
<evidence type="ECO:0000313" key="3">
    <source>
        <dbReference type="Proteomes" id="UP000078561"/>
    </source>
</evidence>
<reference evidence="2" key="1">
    <citation type="submission" date="2016-04" db="EMBL/GenBank/DDBJ databases">
        <authorList>
            <person name="Evans L.H."/>
            <person name="Alamgir A."/>
            <person name="Owens N."/>
            <person name="Weber N.D."/>
            <person name="Virtaneva K."/>
            <person name="Barbian K."/>
            <person name="Babar A."/>
            <person name="Rosenke K."/>
        </authorList>
    </citation>
    <scope>NUCLEOTIDE SEQUENCE [LARGE SCALE GENOMIC DNA]</scope>
    <source>
        <strain evidence="2">CBS 101.48</strain>
    </source>
</reference>
<dbReference type="Gene3D" id="1.10.443.20">
    <property type="entry name" value="Centromere DNA-binding protein complex CBF3 subunit, domain 2"/>
    <property type="match status" value="1"/>
</dbReference>
<dbReference type="Pfam" id="PF16787">
    <property type="entry name" value="NDC10_II"/>
    <property type="match status" value="1"/>
</dbReference>
<dbReference type="GO" id="GO:0003677">
    <property type="term" value="F:DNA binding"/>
    <property type="evidence" value="ECO:0007669"/>
    <property type="project" value="InterPro"/>
</dbReference>
<gene>
    <name evidence="2" type="primary">ABSGL_11627.1 scaffold 12295</name>
</gene>
<proteinExistence type="predicted"/>
<sequence length="102" mass="11643">MAGFPTNGQSFYLARAVLNPPTSLCKKLFPAIGEWHDRLAAKELSPGDPIQPNVAENAFVQMIMMFRKTFIQDSALMKELHPCYPIWQHLIFSDPAYLSFKR</sequence>
<dbReference type="EMBL" id="LT554468">
    <property type="protein sequence ID" value="SAM05752.1"/>
    <property type="molecule type" value="Genomic_DNA"/>
</dbReference>
<dbReference type="Proteomes" id="UP000078561">
    <property type="component" value="Unassembled WGS sequence"/>
</dbReference>
<evidence type="ECO:0000313" key="2">
    <source>
        <dbReference type="EMBL" id="SAM05752.1"/>
    </source>
</evidence>
<dbReference type="InParanoid" id="A0A168QY33"/>
<dbReference type="AlphaFoldDB" id="A0A168QY33"/>
<feature type="domain" description="Ndc10" evidence="1">
    <location>
        <begin position="3"/>
        <end position="97"/>
    </location>
</feature>
<dbReference type="InterPro" id="IPR038279">
    <property type="entry name" value="Ndc10_dom2_sf"/>
</dbReference>
<name>A0A168QY33_ABSGL</name>
<protein>
    <recommendedName>
        <fullName evidence="1">Ndc10 domain-containing protein</fullName>
    </recommendedName>
</protein>
<keyword evidence="3" id="KW-1185">Reference proteome</keyword>
<evidence type="ECO:0000259" key="1">
    <source>
        <dbReference type="Pfam" id="PF16787"/>
    </source>
</evidence>
<dbReference type="OrthoDB" id="120763at2759"/>
<organism evidence="2">
    <name type="scientific">Absidia glauca</name>
    <name type="common">Pin mould</name>
    <dbReference type="NCBI Taxonomy" id="4829"/>
    <lineage>
        <taxon>Eukaryota</taxon>
        <taxon>Fungi</taxon>
        <taxon>Fungi incertae sedis</taxon>
        <taxon>Mucoromycota</taxon>
        <taxon>Mucoromycotina</taxon>
        <taxon>Mucoromycetes</taxon>
        <taxon>Mucorales</taxon>
        <taxon>Cunninghamellaceae</taxon>
        <taxon>Absidia</taxon>
    </lineage>
</organism>
<dbReference type="InterPro" id="IPR031872">
    <property type="entry name" value="NDC10_II"/>
</dbReference>